<proteinExistence type="predicted"/>
<sequence>MASIKKWSREEMILALNLYLKIPFGKIHSRNSAIIDLAKLIGRSSNSVALRLVNYAACDPILHSRGIKGMSGGRQRCLPYWNEFINDRDKLIFESEQILAKYENVSIESKYKDILFDISTELKGETRLQEVKTRINQSVFRELVLANYNRKCAITGIDIPELLVASHIIPWAENHKERLNPENGICLSMLWDKAFDRGLISIMPDYTIVFSEHIRNCSDKEFYKSNFANIEGIKIHLPKKYLPNQEFLEWHYNNIFLH</sequence>
<accession>A0A2G9IDE5</accession>
<dbReference type="Pfam" id="PF13391">
    <property type="entry name" value="HNH_2"/>
    <property type="match status" value="1"/>
</dbReference>
<reference evidence="2 3" key="1">
    <citation type="submission" date="2017-11" db="EMBL/GenBank/DDBJ databases">
        <title>Genome sequencing of Prevotella intermedia KCOM 2069.</title>
        <authorList>
            <person name="Kook J.-K."/>
            <person name="Park S.-N."/>
            <person name="Lim Y.K."/>
        </authorList>
    </citation>
    <scope>NUCLEOTIDE SEQUENCE [LARGE SCALE GENOMIC DNA]</scope>
    <source>
        <strain evidence="2 3">KCOM 2069</strain>
    </source>
</reference>
<name>A0A2G9IDE5_PREIN</name>
<gene>
    <name evidence="2" type="ORF">CUC04_10770</name>
</gene>
<evidence type="ECO:0000313" key="2">
    <source>
        <dbReference type="EMBL" id="PIN27792.1"/>
    </source>
</evidence>
<organism evidence="2 3">
    <name type="scientific">Prevotella intermedia</name>
    <dbReference type="NCBI Taxonomy" id="28131"/>
    <lineage>
        <taxon>Bacteria</taxon>
        <taxon>Pseudomonadati</taxon>
        <taxon>Bacteroidota</taxon>
        <taxon>Bacteroidia</taxon>
        <taxon>Bacteroidales</taxon>
        <taxon>Prevotellaceae</taxon>
        <taxon>Prevotella</taxon>
    </lineage>
</organism>
<dbReference type="GO" id="GO:0004519">
    <property type="term" value="F:endonuclease activity"/>
    <property type="evidence" value="ECO:0007669"/>
    <property type="project" value="UniProtKB-KW"/>
</dbReference>
<evidence type="ECO:0000313" key="3">
    <source>
        <dbReference type="Proteomes" id="UP000230500"/>
    </source>
</evidence>
<dbReference type="EMBL" id="PESN01000002">
    <property type="protein sequence ID" value="PIN27792.1"/>
    <property type="molecule type" value="Genomic_DNA"/>
</dbReference>
<evidence type="ECO:0000259" key="1">
    <source>
        <dbReference type="Pfam" id="PF13391"/>
    </source>
</evidence>
<keyword evidence="2" id="KW-0255">Endonuclease</keyword>
<dbReference type="RefSeq" id="WP_099977600.1">
    <property type="nucleotide sequence ID" value="NZ_PESN01000002.1"/>
</dbReference>
<dbReference type="InterPro" id="IPR003615">
    <property type="entry name" value="HNH_nuc"/>
</dbReference>
<feature type="domain" description="HNH nuclease" evidence="1">
    <location>
        <begin position="152"/>
        <end position="202"/>
    </location>
</feature>
<dbReference type="Proteomes" id="UP000230500">
    <property type="component" value="Unassembled WGS sequence"/>
</dbReference>
<dbReference type="AlphaFoldDB" id="A0A2G9IDE5"/>
<keyword evidence="2" id="KW-0540">Nuclease</keyword>
<comment type="caution">
    <text evidence="2">The sequence shown here is derived from an EMBL/GenBank/DDBJ whole genome shotgun (WGS) entry which is preliminary data.</text>
</comment>
<protein>
    <submittedName>
        <fullName evidence="2">Restriction endonuclease</fullName>
    </submittedName>
</protein>
<keyword evidence="2" id="KW-0378">Hydrolase</keyword>